<dbReference type="STRING" id="526227.Mesil_3070"/>
<dbReference type="Gene3D" id="3.40.50.300">
    <property type="entry name" value="P-loop containing nucleotide triphosphate hydrolases"/>
    <property type="match status" value="1"/>
</dbReference>
<dbReference type="PANTHER" id="PTHR43038">
    <property type="entry name" value="ATP-BINDING CASSETTE, SUB-FAMILY H, MEMBER 1"/>
    <property type="match status" value="1"/>
</dbReference>
<accession>D7BE47</accession>
<dbReference type="InterPro" id="IPR003439">
    <property type="entry name" value="ABC_transporter-like_ATP-bd"/>
</dbReference>
<dbReference type="SUPFAM" id="SSF52540">
    <property type="entry name" value="P-loop containing nucleoside triphosphate hydrolases"/>
    <property type="match status" value="1"/>
</dbReference>
<dbReference type="HOGENOM" id="CLU_000604_1_2_0"/>
<dbReference type="KEGG" id="msv:Mesil_3070"/>
<keyword evidence="5" id="KW-1185">Reference proteome</keyword>
<dbReference type="PROSITE" id="PS00211">
    <property type="entry name" value="ABC_TRANSPORTER_1"/>
    <property type="match status" value="1"/>
</dbReference>
<dbReference type="PANTHER" id="PTHR43038:SF3">
    <property type="entry name" value="ABC TRANSPORTER G FAMILY MEMBER 20 ISOFORM X1"/>
    <property type="match status" value="1"/>
</dbReference>
<proteinExistence type="predicted"/>
<dbReference type="RefSeq" id="WP_013159434.1">
    <property type="nucleotide sequence ID" value="NC_014212.1"/>
</dbReference>
<keyword evidence="2" id="KW-0067">ATP-binding</keyword>
<dbReference type="Proteomes" id="UP000001916">
    <property type="component" value="Chromosome"/>
</dbReference>
<dbReference type="eggNOG" id="COG1131">
    <property type="taxonomic scope" value="Bacteria"/>
</dbReference>
<reference evidence="4 5" key="1">
    <citation type="journal article" date="2010" name="Stand. Genomic Sci.">
        <title>Complete genome sequence of Meiothermus silvanus type strain (VI-R2).</title>
        <authorList>
            <person name="Sikorski J."/>
            <person name="Tindall B.J."/>
            <person name="Lowry S."/>
            <person name="Lucas S."/>
            <person name="Nolan M."/>
            <person name="Copeland A."/>
            <person name="Glavina Del Rio T."/>
            <person name="Tice H."/>
            <person name="Cheng J.F."/>
            <person name="Han C."/>
            <person name="Pitluck S."/>
            <person name="Liolios K."/>
            <person name="Ivanova N."/>
            <person name="Mavromatis K."/>
            <person name="Mikhailova N."/>
            <person name="Pati A."/>
            <person name="Goodwin L."/>
            <person name="Chen A."/>
            <person name="Palaniappan K."/>
            <person name="Land M."/>
            <person name="Hauser L."/>
            <person name="Chang Y.J."/>
            <person name="Jeffries C.D."/>
            <person name="Rohde M."/>
            <person name="Goker M."/>
            <person name="Woyke T."/>
            <person name="Bristow J."/>
            <person name="Eisen J.A."/>
            <person name="Markowitz V."/>
            <person name="Hugenholtz P."/>
            <person name="Kyrpides N.C."/>
            <person name="Klenk H.P."/>
            <person name="Lapidus A."/>
        </authorList>
    </citation>
    <scope>NUCLEOTIDE SEQUENCE [LARGE SCALE GENOMIC DNA]</scope>
    <source>
        <strain evidence="5">ATCC 700542 / DSM 9946 / VI-R2</strain>
    </source>
</reference>
<dbReference type="GO" id="GO:0005524">
    <property type="term" value="F:ATP binding"/>
    <property type="evidence" value="ECO:0007669"/>
    <property type="project" value="UniProtKB-KW"/>
</dbReference>
<evidence type="ECO:0000313" key="4">
    <source>
        <dbReference type="EMBL" id="ADH64905.1"/>
    </source>
</evidence>
<name>D7BE47_ALLS1</name>
<dbReference type="Pfam" id="PF00005">
    <property type="entry name" value="ABC_tran"/>
    <property type="match status" value="1"/>
</dbReference>
<evidence type="ECO:0000256" key="1">
    <source>
        <dbReference type="ARBA" id="ARBA00022741"/>
    </source>
</evidence>
<organism evidence="4 5">
    <name type="scientific">Allomeiothermus silvanus (strain ATCC 700542 / DSM 9946 / NBRC 106475 / NCIMB 13440 / VI-R2)</name>
    <name type="common">Thermus silvanus</name>
    <dbReference type="NCBI Taxonomy" id="526227"/>
    <lineage>
        <taxon>Bacteria</taxon>
        <taxon>Thermotogati</taxon>
        <taxon>Deinococcota</taxon>
        <taxon>Deinococci</taxon>
        <taxon>Thermales</taxon>
        <taxon>Thermaceae</taxon>
        <taxon>Allomeiothermus</taxon>
    </lineage>
</organism>
<evidence type="ECO:0000256" key="2">
    <source>
        <dbReference type="ARBA" id="ARBA00022840"/>
    </source>
</evidence>
<dbReference type="EMBL" id="CP002042">
    <property type="protein sequence ID" value="ADH64905.1"/>
    <property type="molecule type" value="Genomic_DNA"/>
</dbReference>
<gene>
    <name evidence="4" type="ordered locus">Mesil_3070</name>
</gene>
<evidence type="ECO:0000313" key="5">
    <source>
        <dbReference type="Proteomes" id="UP000001916"/>
    </source>
</evidence>
<dbReference type="PROSITE" id="PS50893">
    <property type="entry name" value="ABC_TRANSPORTER_2"/>
    <property type="match status" value="1"/>
</dbReference>
<evidence type="ECO:0000259" key="3">
    <source>
        <dbReference type="PROSITE" id="PS50893"/>
    </source>
</evidence>
<protein>
    <submittedName>
        <fullName evidence="4">ABC transporter related protein</fullName>
    </submittedName>
</protein>
<sequence length="307" mass="33605">MDAQSASAPGVRVEGVSRRFGGLLALDRVSLEVRPGEVFGLLGPNGSGKTTLIRILTGVLLPSSGSAQVAGLDVGRHPEAVKAVIGYSTQEASVYRDLTVRENLEFRARLYLEPKGVPYAVQETLRRFGLQEFADRLAGSLSGGWRQRLAIAQAVVHGPRVVFLDEPTTGLNPVSRRTIWDLIHQEAMRGAVVFVTTHYMDEAERCHRLALLYEGKIIAQGTPHELEQLALQNARIAYSETTLPLEQIRRMPGVLDGWPSGNGVRLILEGGGPTPDLPLQTIYPNLEDVFIVLTKYHANSGRAEVRE</sequence>
<feature type="domain" description="ABC transporter" evidence="3">
    <location>
        <begin position="11"/>
        <end position="239"/>
    </location>
</feature>
<dbReference type="SMART" id="SM00382">
    <property type="entry name" value="AAA"/>
    <property type="match status" value="1"/>
</dbReference>
<dbReference type="GO" id="GO:0016887">
    <property type="term" value="F:ATP hydrolysis activity"/>
    <property type="evidence" value="ECO:0007669"/>
    <property type="project" value="InterPro"/>
</dbReference>
<dbReference type="InterPro" id="IPR027417">
    <property type="entry name" value="P-loop_NTPase"/>
</dbReference>
<dbReference type="AlphaFoldDB" id="D7BE47"/>
<dbReference type="InterPro" id="IPR003593">
    <property type="entry name" value="AAA+_ATPase"/>
</dbReference>
<dbReference type="InterPro" id="IPR017871">
    <property type="entry name" value="ABC_transporter-like_CS"/>
</dbReference>
<keyword evidence="1" id="KW-0547">Nucleotide-binding</keyword>